<comment type="caution">
    <text evidence="7">The sequence shown here is derived from an EMBL/GenBank/DDBJ whole genome shotgun (WGS) entry which is preliminary data.</text>
</comment>
<reference evidence="7 8" key="1">
    <citation type="journal article" date="2016" name="Nat. Commun.">
        <title>Thousands of microbial genomes shed light on interconnected biogeochemical processes in an aquifer system.</title>
        <authorList>
            <person name="Anantharaman K."/>
            <person name="Brown C.T."/>
            <person name="Hug L.A."/>
            <person name="Sharon I."/>
            <person name="Castelle C.J."/>
            <person name="Probst A.J."/>
            <person name="Thomas B.C."/>
            <person name="Singh A."/>
            <person name="Wilkins M.J."/>
            <person name="Karaoz U."/>
            <person name="Brodie E.L."/>
            <person name="Williams K.H."/>
            <person name="Hubbard S.S."/>
            <person name="Banfield J.F."/>
        </authorList>
    </citation>
    <scope>NUCLEOTIDE SEQUENCE [LARGE SCALE GENOMIC DNA]</scope>
</reference>
<dbReference type="Gene3D" id="3.30.479.20">
    <property type="entry name" value="Elongation factor Ts, dimerisation domain"/>
    <property type="match status" value="1"/>
</dbReference>
<dbReference type="AlphaFoldDB" id="A0A1G2LU11"/>
<feature type="domain" description="Translation elongation factor EFTs/EF1B dimerisation" evidence="6">
    <location>
        <begin position="55"/>
        <end position="194"/>
    </location>
</feature>
<protein>
    <recommendedName>
        <fullName evidence="2 5">Elongation factor Ts</fullName>
        <shortName evidence="5">EF-Ts</shortName>
    </recommendedName>
</protein>
<dbReference type="InterPro" id="IPR036402">
    <property type="entry name" value="EF-Ts_dimer_sf"/>
</dbReference>
<keyword evidence="5" id="KW-0963">Cytoplasm</keyword>
<evidence type="ECO:0000256" key="5">
    <source>
        <dbReference type="HAMAP-Rule" id="MF_00050"/>
    </source>
</evidence>
<dbReference type="Pfam" id="PF00889">
    <property type="entry name" value="EF_TS"/>
    <property type="match status" value="1"/>
</dbReference>
<dbReference type="HAMAP" id="MF_00050">
    <property type="entry name" value="EF_Ts"/>
    <property type="match status" value="1"/>
</dbReference>
<evidence type="ECO:0000313" key="8">
    <source>
        <dbReference type="Proteomes" id="UP000177171"/>
    </source>
</evidence>
<dbReference type="Gene3D" id="1.10.8.10">
    <property type="entry name" value="DNA helicase RuvA subunit, C-terminal domain"/>
    <property type="match status" value="1"/>
</dbReference>
<keyword evidence="3 5" id="KW-0251">Elongation factor</keyword>
<comment type="similarity">
    <text evidence="1 5">Belongs to the EF-Ts family.</text>
</comment>
<dbReference type="PANTHER" id="PTHR11741">
    <property type="entry name" value="ELONGATION FACTOR TS"/>
    <property type="match status" value="1"/>
</dbReference>
<dbReference type="PANTHER" id="PTHR11741:SF0">
    <property type="entry name" value="ELONGATION FACTOR TS, MITOCHONDRIAL"/>
    <property type="match status" value="1"/>
</dbReference>
<dbReference type="Gene3D" id="1.10.286.20">
    <property type="match status" value="1"/>
</dbReference>
<feature type="region of interest" description="Involved in Mg(2+) ion dislocation from EF-Tu" evidence="5">
    <location>
        <begin position="80"/>
        <end position="83"/>
    </location>
</feature>
<dbReference type="EMBL" id="MHQY01000008">
    <property type="protein sequence ID" value="OHA14349.1"/>
    <property type="molecule type" value="Genomic_DNA"/>
</dbReference>
<dbReference type="PROSITE" id="PS01126">
    <property type="entry name" value="EF_TS_1"/>
    <property type="match status" value="1"/>
</dbReference>
<dbReference type="Proteomes" id="UP000177171">
    <property type="component" value="Unassembled WGS sequence"/>
</dbReference>
<dbReference type="InterPro" id="IPR018101">
    <property type="entry name" value="Transl_elong_Ts_CS"/>
</dbReference>
<dbReference type="InterPro" id="IPR001816">
    <property type="entry name" value="Transl_elong_EFTs/EF1B"/>
</dbReference>
<evidence type="ECO:0000256" key="4">
    <source>
        <dbReference type="ARBA" id="ARBA00022917"/>
    </source>
</evidence>
<keyword evidence="4 5" id="KW-0648">Protein biosynthesis</keyword>
<evidence type="ECO:0000313" key="7">
    <source>
        <dbReference type="EMBL" id="OHA14349.1"/>
    </source>
</evidence>
<dbReference type="GO" id="GO:0005737">
    <property type="term" value="C:cytoplasm"/>
    <property type="evidence" value="ECO:0007669"/>
    <property type="project" value="UniProtKB-SubCell"/>
</dbReference>
<proteinExistence type="inferred from homology"/>
<accession>A0A1G2LU11</accession>
<evidence type="ECO:0000256" key="1">
    <source>
        <dbReference type="ARBA" id="ARBA00005532"/>
    </source>
</evidence>
<organism evidence="7 8">
    <name type="scientific">Candidatus Sungbacteria bacterium RIFCSPLOWO2_12_FULL_41_11</name>
    <dbReference type="NCBI Taxonomy" id="1802286"/>
    <lineage>
        <taxon>Bacteria</taxon>
        <taxon>Candidatus Sungiibacteriota</taxon>
    </lineage>
</organism>
<dbReference type="SUPFAM" id="SSF54713">
    <property type="entry name" value="Elongation factor Ts (EF-Ts), dimerisation domain"/>
    <property type="match status" value="1"/>
</dbReference>
<dbReference type="SUPFAM" id="SSF46934">
    <property type="entry name" value="UBA-like"/>
    <property type="match status" value="1"/>
</dbReference>
<comment type="function">
    <text evidence="5">Associates with the EF-Tu.GDP complex and induces the exchange of GDP to GTP. It remains bound to the aminoacyl-tRNA.EF-Tu.GTP complex up to the GTP hydrolysis stage on the ribosome.</text>
</comment>
<gene>
    <name evidence="5 7" type="primary">tsf</name>
    <name evidence="7" type="ORF">A3G49_01830</name>
</gene>
<dbReference type="InterPro" id="IPR014039">
    <property type="entry name" value="Transl_elong_EFTs/EF1B_dimer"/>
</dbReference>
<evidence type="ECO:0000259" key="6">
    <source>
        <dbReference type="Pfam" id="PF00889"/>
    </source>
</evidence>
<evidence type="ECO:0000256" key="3">
    <source>
        <dbReference type="ARBA" id="ARBA00022768"/>
    </source>
</evidence>
<dbReference type="GO" id="GO:0003746">
    <property type="term" value="F:translation elongation factor activity"/>
    <property type="evidence" value="ECO:0007669"/>
    <property type="project" value="UniProtKB-UniRule"/>
</dbReference>
<comment type="subcellular location">
    <subcellularLocation>
        <location evidence="5">Cytoplasm</location>
    </subcellularLocation>
</comment>
<dbReference type="CDD" id="cd14275">
    <property type="entry name" value="UBA_EF-Ts"/>
    <property type="match status" value="1"/>
</dbReference>
<evidence type="ECO:0000256" key="2">
    <source>
        <dbReference type="ARBA" id="ARBA00016956"/>
    </source>
</evidence>
<name>A0A1G2LU11_9BACT</name>
<dbReference type="FunFam" id="1.10.8.10:FF:000001">
    <property type="entry name" value="Elongation factor Ts"/>
    <property type="match status" value="1"/>
</dbReference>
<dbReference type="InterPro" id="IPR009060">
    <property type="entry name" value="UBA-like_sf"/>
</dbReference>
<sequence length="194" mass="21577">MFSTEQIKTLRDKTGGSINECKKALEEAGGNLEKAEKVLEKRLGGLAGKRLGRETKAGVVDTYIHSDGRIGAMVELFCETDFVARNPVFKSLAHDLAMHIAAFCPAYLSLDAVPQEVWQAEKNRFEEEARGLDKPSHIIQEIVDGKLKSHFGSISLLEQPFIKDQDKKVSDVVNEAIGKFGENIKVGRFVRFEL</sequence>